<dbReference type="GeneID" id="94346276"/>
<sequence length="193" mass="23294">MSLVRIWRERSSHDEVFYNFLQLNRIRYKLFDSFEMQVWNQFLTPDVAVATTLKYLMRNYDISFLCDALISGQTQLDLRKGIQRALLDLWQEQKMDLRTAISKLKLDGFTKNNEAFEVRVQMLEMHVLLVKWNENWNKEEKAWLEKTWTAFKRMRKDSEKNNDLLQWKPLMELLENPPSDLQRSNTILKLETN</sequence>
<reference evidence="1 2" key="1">
    <citation type="journal article" date="2021" name="Genome Biol.">
        <title>AFLAP: assembly-free linkage analysis pipeline using k-mers from genome sequencing data.</title>
        <authorList>
            <person name="Fletcher K."/>
            <person name="Zhang L."/>
            <person name="Gil J."/>
            <person name="Han R."/>
            <person name="Cavanaugh K."/>
            <person name="Michelmore R."/>
        </authorList>
    </citation>
    <scope>NUCLEOTIDE SEQUENCE [LARGE SCALE GENOMIC DNA]</scope>
    <source>
        <strain evidence="1 2">SF5</strain>
    </source>
</reference>
<keyword evidence="2" id="KW-1185">Reference proteome</keyword>
<proteinExistence type="predicted"/>
<organism evidence="1 2">
    <name type="scientific">Bremia lactucae</name>
    <name type="common">Lettuce downy mildew</name>
    <dbReference type="NCBI Taxonomy" id="4779"/>
    <lineage>
        <taxon>Eukaryota</taxon>
        <taxon>Sar</taxon>
        <taxon>Stramenopiles</taxon>
        <taxon>Oomycota</taxon>
        <taxon>Peronosporomycetes</taxon>
        <taxon>Peronosporales</taxon>
        <taxon>Peronosporaceae</taxon>
        <taxon>Bremia</taxon>
    </lineage>
</organism>
<name>A0A976II59_BRELC</name>
<comment type="caution">
    <text evidence="1">The sequence shown here is derived from an EMBL/GenBank/DDBJ whole genome shotgun (WGS) entry which is preliminary data.</text>
</comment>
<evidence type="ECO:0000313" key="1">
    <source>
        <dbReference type="EMBL" id="TDH72257.1"/>
    </source>
</evidence>
<accession>A0A976II59</accession>
<dbReference type="EMBL" id="SHOA02000012">
    <property type="protein sequence ID" value="TDH72257.1"/>
    <property type="molecule type" value="Genomic_DNA"/>
</dbReference>
<dbReference type="AlphaFoldDB" id="A0A976II59"/>
<dbReference type="Proteomes" id="UP000294530">
    <property type="component" value="Unassembled WGS sequence"/>
</dbReference>
<protein>
    <submittedName>
        <fullName evidence="1">Uncharacterized protein</fullName>
    </submittedName>
</protein>
<dbReference type="RefSeq" id="XP_067821756.1">
    <property type="nucleotide sequence ID" value="XM_067960605.1"/>
</dbReference>
<dbReference type="KEGG" id="blac:94346276"/>
<gene>
    <name evidence="1" type="ORF">CCR75_002508</name>
</gene>
<evidence type="ECO:0000313" key="2">
    <source>
        <dbReference type="Proteomes" id="UP000294530"/>
    </source>
</evidence>